<dbReference type="GO" id="GO:0004530">
    <property type="term" value="F:deoxyribonuclease I activity"/>
    <property type="evidence" value="ECO:0007669"/>
    <property type="project" value="UniProtKB-EC"/>
</dbReference>
<dbReference type="PANTHER" id="PTHR33607">
    <property type="entry name" value="ENDONUCLEASE-1"/>
    <property type="match status" value="1"/>
</dbReference>
<dbReference type="Proteomes" id="UP000186230">
    <property type="component" value="Chromosome"/>
</dbReference>
<dbReference type="EC" id="3.1.21.1" evidence="4"/>
<evidence type="ECO:0000313" key="5">
    <source>
        <dbReference type="Proteomes" id="UP000186230"/>
    </source>
</evidence>
<dbReference type="InterPro" id="IPR044925">
    <property type="entry name" value="His-Me_finger_sf"/>
</dbReference>
<protein>
    <submittedName>
        <fullName evidence="4">Endonuclease I</fullName>
        <ecNumber evidence="4">3.1.21.1</ecNumber>
    </submittedName>
</protein>
<dbReference type="EMBL" id="CP016359">
    <property type="protein sequence ID" value="APU67970.1"/>
    <property type="molecule type" value="Genomic_DNA"/>
</dbReference>
<organism evidence="4 5">
    <name type="scientific">Christiangramia flava JLT2011</name>
    <dbReference type="NCBI Taxonomy" id="1229726"/>
    <lineage>
        <taxon>Bacteria</taxon>
        <taxon>Pseudomonadati</taxon>
        <taxon>Bacteroidota</taxon>
        <taxon>Flavobacteriia</taxon>
        <taxon>Flavobacteriales</taxon>
        <taxon>Flavobacteriaceae</taxon>
        <taxon>Christiangramia</taxon>
    </lineage>
</organism>
<accession>A0A1L7I305</accession>
<dbReference type="PROSITE" id="PS51257">
    <property type="entry name" value="PROKAR_LIPOPROTEIN"/>
    <property type="match status" value="1"/>
</dbReference>
<dbReference type="OrthoDB" id="9805017at2"/>
<evidence type="ECO:0000256" key="3">
    <source>
        <dbReference type="ARBA" id="ARBA00022801"/>
    </source>
</evidence>
<keyword evidence="5" id="KW-1185">Reference proteome</keyword>
<dbReference type="InterPro" id="IPR007346">
    <property type="entry name" value="Endonuclease-I"/>
</dbReference>
<comment type="similarity">
    <text evidence="1">Belongs to the EndA/NucM nuclease family.</text>
</comment>
<evidence type="ECO:0000313" key="4">
    <source>
        <dbReference type="EMBL" id="APU67970.1"/>
    </source>
</evidence>
<dbReference type="SUPFAM" id="SSF54060">
    <property type="entry name" value="His-Me finger endonucleases"/>
    <property type="match status" value="1"/>
</dbReference>
<dbReference type="NCBIfam" id="NF012211">
    <property type="entry name" value="tand_rpt_95"/>
    <property type="match status" value="3"/>
</dbReference>
<dbReference type="RefSeq" id="WP_083643789.1">
    <property type="nucleotide sequence ID" value="NZ_AMRU01000002.1"/>
</dbReference>
<reference evidence="4 5" key="1">
    <citation type="submission" date="2016-07" db="EMBL/GenBank/DDBJ databases">
        <title>Multi-omics approach to identify versatile polysaccharide utilization systems of a marine flavobacterium Gramella flava.</title>
        <authorList>
            <person name="Tang K."/>
        </authorList>
    </citation>
    <scope>NUCLEOTIDE SEQUENCE [LARGE SCALE GENOMIC DNA]</scope>
    <source>
        <strain evidence="4 5">JLT2011</strain>
    </source>
</reference>
<dbReference type="STRING" id="1229726.GRFL_1246"/>
<proteinExistence type="inferred from homology"/>
<dbReference type="Pfam" id="PF04231">
    <property type="entry name" value="Endonuclease_1"/>
    <property type="match status" value="1"/>
</dbReference>
<keyword evidence="2" id="KW-0540">Nuclease</keyword>
<gene>
    <name evidence="4" type="ORF">GRFL_1246</name>
</gene>
<dbReference type="AlphaFoldDB" id="A0A1L7I305"/>
<name>A0A1L7I305_9FLAO</name>
<evidence type="ECO:0000256" key="2">
    <source>
        <dbReference type="ARBA" id="ARBA00022722"/>
    </source>
</evidence>
<dbReference type="Pfam" id="PF17963">
    <property type="entry name" value="Big_9"/>
    <property type="match status" value="3"/>
</dbReference>
<evidence type="ECO:0000256" key="1">
    <source>
        <dbReference type="ARBA" id="ARBA00006429"/>
    </source>
</evidence>
<keyword evidence="3 4" id="KW-0378">Hydrolase</keyword>
<keyword evidence="4" id="KW-0255">Endonuclease</keyword>
<dbReference type="PANTHER" id="PTHR33607:SF2">
    <property type="entry name" value="ENDONUCLEASE-1"/>
    <property type="match status" value="1"/>
</dbReference>
<sequence length="544" mass="60220">MKKFFYLFAFIIIVGCSKEDNPSPTPIPEPDKDPVANADALSAVQDEPYTFEDDILLDNDDIVDNARIFDFDTETTEGGTVEDNRDGTYTYTPASGFKGDDTFTYTICVPGDSDRCSTAKVTVTVGDAGEPVAQDDAYQVEEDKSLEIKNYLENDTVIDNAVVTEVTSESGNATVTLQEDGSILYEPNTGFSGKDTFTYTLCDDDDTPNCSTATITMTVVDTGSPSAEDDTEIVEFGTSAVTFDDLLANDDLLDDATLSSIDDTGSKGTITLNADGTITYKPASGFKGDDTFTYTICDDDAVATCSTATVTVSVVEAVSFNIPASLQDYYDSMVFISNSDLLYTSLAEFTTTMHVNRLEYSDRHDYLYDADADPDDASMVILMYSGEKRPDDEYQLGDLSEGETYNTEHIYPQSLLNEDEAANDMHHMRVADTEVNSERLNYPYTDGSGEYKLINGNSWYPGDDWRGDVARMVMYVNLRYGDEFNEVGSLELFLEWNREDPVSEFEMQRNNVIEDAQGNRNPFIDNPYLATMIWGGAAAENRWE</sequence>
<dbReference type="KEGG" id="gfl:GRFL_1246"/>
<dbReference type="Gene3D" id="2.60.40.3440">
    <property type="match status" value="3"/>
</dbReference>